<dbReference type="PROSITE" id="PS50240">
    <property type="entry name" value="TRYPSIN_DOM"/>
    <property type="match status" value="1"/>
</dbReference>
<keyword evidence="1" id="KW-1015">Disulfide bond</keyword>
<evidence type="ECO:0000256" key="1">
    <source>
        <dbReference type="ARBA" id="ARBA00023157"/>
    </source>
</evidence>
<evidence type="ECO:0000313" key="3">
    <source>
        <dbReference type="EMBL" id="AAM93948.1"/>
    </source>
</evidence>
<dbReference type="PANTHER" id="PTHR24252:SF7">
    <property type="entry name" value="HYALIN"/>
    <property type="match status" value="1"/>
</dbReference>
<dbReference type="GO" id="GO:0006508">
    <property type="term" value="P:proteolysis"/>
    <property type="evidence" value="ECO:0007669"/>
    <property type="project" value="InterPro"/>
</dbReference>
<proteinExistence type="evidence at transcript level"/>
<name>Q7XZ76_GRIJA</name>
<dbReference type="EMBL" id="AY123076">
    <property type="protein sequence ID" value="AAM93948.1"/>
    <property type="molecule type" value="mRNA"/>
</dbReference>
<feature type="domain" description="Peptidase S1" evidence="2">
    <location>
        <begin position="1"/>
        <end position="111"/>
    </location>
</feature>
<accession>Q7XZ76</accession>
<dbReference type="GO" id="GO:0004252">
    <property type="term" value="F:serine-type endopeptidase activity"/>
    <property type="evidence" value="ECO:0007669"/>
    <property type="project" value="InterPro"/>
</dbReference>
<dbReference type="InterPro" id="IPR043504">
    <property type="entry name" value="Peptidase_S1_PA_chymotrypsin"/>
</dbReference>
<dbReference type="InterPro" id="IPR001254">
    <property type="entry name" value="Trypsin_dom"/>
</dbReference>
<dbReference type="Gene3D" id="2.40.10.10">
    <property type="entry name" value="Trypsin-like serine proteases"/>
    <property type="match status" value="1"/>
</dbReference>
<protein>
    <submittedName>
        <fullName evidence="3">Trypsin</fullName>
    </submittedName>
</protein>
<dbReference type="SUPFAM" id="SSF50494">
    <property type="entry name" value="Trypsin-like serine proteases"/>
    <property type="match status" value="1"/>
</dbReference>
<dbReference type="Pfam" id="PF00089">
    <property type="entry name" value="Trypsin"/>
    <property type="match status" value="1"/>
</dbReference>
<dbReference type="PANTHER" id="PTHR24252">
    <property type="entry name" value="ACROSIN-RELATED"/>
    <property type="match status" value="1"/>
</dbReference>
<reference evidence="3" key="1">
    <citation type="submission" date="2002-06" db="EMBL/GenBank/DDBJ databases">
        <authorList>
            <person name="Liu C.L."/>
            <person name="Lee Y.K."/>
            <person name="Lee H.K."/>
        </authorList>
    </citation>
    <scope>NUCLEOTIDE SEQUENCE</scope>
</reference>
<dbReference type="InterPro" id="IPR009003">
    <property type="entry name" value="Peptidase_S1_PA"/>
</dbReference>
<dbReference type="AlphaFoldDB" id="Q7XZ76"/>
<sequence length="129" mass="14041">VSSVLLTTRMVLADFDVCAREEFNVGFNLNKTSMLCAVAPGYPDRGGADTCKGDSGGPLWTRADNGEFLQLGVTSFSSTECGAAGGRSWFMNMTAFSGRVENVLQGTYNDWEMVYANYSNYIYVPDTVL</sequence>
<organism evidence="3">
    <name type="scientific">Griffithsia japonica</name>
    <name type="common">Red alga</name>
    <dbReference type="NCBI Taxonomy" id="83288"/>
    <lineage>
        <taxon>Eukaryota</taxon>
        <taxon>Rhodophyta</taxon>
        <taxon>Florideophyceae</taxon>
        <taxon>Rhodymeniophycidae</taxon>
        <taxon>Ceramiales</taxon>
        <taxon>Ceramiaceae</taxon>
        <taxon>Griffithsia</taxon>
    </lineage>
</organism>
<feature type="non-terminal residue" evidence="3">
    <location>
        <position position="1"/>
    </location>
</feature>
<evidence type="ECO:0000259" key="2">
    <source>
        <dbReference type="PROSITE" id="PS50240"/>
    </source>
</evidence>